<evidence type="ECO:0000256" key="1">
    <source>
        <dbReference type="SAM" id="Phobius"/>
    </source>
</evidence>
<dbReference type="GO" id="GO:0000139">
    <property type="term" value="C:Golgi membrane"/>
    <property type="evidence" value="ECO:0007669"/>
    <property type="project" value="TreeGrafter"/>
</dbReference>
<dbReference type="Gene3D" id="3.90.550.10">
    <property type="entry name" value="Spore Coat Polysaccharide Biosynthesis Protein SpsA, Chain A"/>
    <property type="match status" value="1"/>
</dbReference>
<dbReference type="InterPro" id="IPR029044">
    <property type="entry name" value="Nucleotide-diphossugar_trans"/>
</dbReference>
<sequence>MLIWLPIKIRKNFAVSLFKMRRIVLLFKILLAMPSRFCTRRCGFSGPNLLTLFIIGICTLYISTSYFSISNDKVTPSVEIFNDTGFTETPILANTETANVMIRKQINHVYERPKLPNETVSSLHAVRIGEIVPNCGLEKLCGKEEFSVHLYTGKDHTDEPRLCVDGKYILSKDVNEGGRGLNVAVIDNLTRTIIRVNHFDTYEKESTLLETLLLTLRPGDIVVLITFDEPSRKLSRIARLLLYDLGSALIQNLSYRSSWYLITQKGLSGFSPFEDLHLADSSGWPQYHDVRFCVPFEIKGKIVHPDPLPSNNPQRVQFCEKHEDLPLFCDADVVNDPLLPSPVWKQPASINKIYNVPVIIMSGGNAQFLPLTLETLVRQPGMKPNIVVVYYLANNMMVQNLSQLFGFMSEELSQPSTHCEQILEAFELQALLFPDAKEFLFVGENAILAPDFLFFMGQLLSVLNSDSSVLSISALNENGFKGLSGDPTAAYRVESFSGVAFLARRDFFQKSWCRNDSQVDPLYISSEIGGMNLIPDVSRVTLAAPLSYSASNLDVSHAFLSHDRTITYEQNILLKYPDKLSQEEYDWEVETSLLSSTVLAFDNDSLKHCLHKKEHFQSKILEELPLFVSNSSSLPSKVLAIFFHQDNEKDISTLQHICNCIGLFYHPFYPVRGLYKGILRFMLKESPAIFVGTKSPFFHFKSKEIPIIKYDPILKKLISVVM</sequence>
<dbReference type="InterPro" id="IPR052463">
    <property type="entry name" value="O-linked_mannose_GnT"/>
</dbReference>
<comment type="caution">
    <text evidence="3">The sequence shown here is derived from an EMBL/GenBank/DDBJ whole genome shotgun (WGS) entry which is preliminary data.</text>
</comment>
<evidence type="ECO:0000313" key="4">
    <source>
        <dbReference type="Proteomes" id="UP000887013"/>
    </source>
</evidence>
<organism evidence="3 4">
    <name type="scientific">Nephila pilipes</name>
    <name type="common">Giant wood spider</name>
    <name type="synonym">Nephila maculata</name>
    <dbReference type="NCBI Taxonomy" id="299642"/>
    <lineage>
        <taxon>Eukaryota</taxon>
        <taxon>Metazoa</taxon>
        <taxon>Ecdysozoa</taxon>
        <taxon>Arthropoda</taxon>
        <taxon>Chelicerata</taxon>
        <taxon>Arachnida</taxon>
        <taxon>Araneae</taxon>
        <taxon>Araneomorphae</taxon>
        <taxon>Entelegynae</taxon>
        <taxon>Araneoidea</taxon>
        <taxon>Nephilidae</taxon>
        <taxon>Nephila</taxon>
    </lineage>
</organism>
<name>A0A8X6TAC9_NEPPI</name>
<keyword evidence="1" id="KW-0812">Transmembrane</keyword>
<keyword evidence="4" id="KW-1185">Reference proteome</keyword>
<dbReference type="Proteomes" id="UP000887013">
    <property type="component" value="Unassembled WGS sequence"/>
</dbReference>
<gene>
    <name evidence="3" type="primary">NCL1_50013</name>
    <name evidence="3" type="ORF">NPIL_30421</name>
</gene>
<dbReference type="GO" id="GO:0016266">
    <property type="term" value="P:protein O-linked glycosylation via N-acetyl-galactosamine"/>
    <property type="evidence" value="ECO:0007669"/>
    <property type="project" value="TreeGrafter"/>
</dbReference>
<accession>A0A8X6TAC9</accession>
<feature type="transmembrane region" description="Helical" evidence="1">
    <location>
        <begin position="48"/>
        <end position="69"/>
    </location>
</feature>
<protein>
    <submittedName>
        <fullName evidence="3">Protein O-linked-mannose beta-1,2-N-acetylglucosaminyltransferase 1</fullName>
    </submittedName>
</protein>
<keyword evidence="1" id="KW-0472">Membrane</keyword>
<dbReference type="PROSITE" id="PS52031">
    <property type="entry name" value="GG_LECTIN"/>
    <property type="match status" value="1"/>
</dbReference>
<dbReference type="OrthoDB" id="440755at2759"/>
<evidence type="ECO:0000313" key="3">
    <source>
        <dbReference type="EMBL" id="GFS93491.1"/>
    </source>
</evidence>
<feature type="domain" description="ILEI/PANDER" evidence="2">
    <location>
        <begin position="179"/>
        <end position="266"/>
    </location>
</feature>
<dbReference type="AlphaFoldDB" id="A0A8X6TAC9"/>
<proteinExistence type="predicted"/>
<dbReference type="InterPro" id="IPR039477">
    <property type="entry name" value="ILEI/PANDER_dom"/>
</dbReference>
<dbReference type="PANTHER" id="PTHR46396">
    <property type="entry name" value="PROTEIN O-LINKED-MANNOSE BETA-1,2-N-ACETYLGLUCOSAMINYLTRANSFERASE 1"/>
    <property type="match status" value="1"/>
</dbReference>
<dbReference type="GO" id="GO:0047223">
    <property type="term" value="F:beta-1,3-galactosyl-O-glycosyl-glycoprotein beta-1,3-N-acetylglucosaminyltransferase activity"/>
    <property type="evidence" value="ECO:0007669"/>
    <property type="project" value="TreeGrafter"/>
</dbReference>
<reference evidence="3" key="1">
    <citation type="submission" date="2020-08" db="EMBL/GenBank/DDBJ databases">
        <title>Multicomponent nature underlies the extraordinary mechanical properties of spider dragline silk.</title>
        <authorList>
            <person name="Kono N."/>
            <person name="Nakamura H."/>
            <person name="Mori M."/>
            <person name="Yoshida Y."/>
            <person name="Ohtoshi R."/>
            <person name="Malay A.D."/>
            <person name="Moran D.A.P."/>
            <person name="Tomita M."/>
            <person name="Numata K."/>
            <person name="Arakawa K."/>
        </authorList>
    </citation>
    <scope>NUCLEOTIDE SEQUENCE</scope>
</reference>
<keyword evidence="1" id="KW-1133">Transmembrane helix</keyword>
<dbReference type="EMBL" id="BMAW01005305">
    <property type="protein sequence ID" value="GFS93491.1"/>
    <property type="molecule type" value="Genomic_DNA"/>
</dbReference>
<evidence type="ECO:0000259" key="2">
    <source>
        <dbReference type="Pfam" id="PF15711"/>
    </source>
</evidence>
<dbReference type="PANTHER" id="PTHR46396:SF2">
    <property type="entry name" value="ILEI_PANDER DOMAIN-CONTAINING PROTEIN"/>
    <property type="match status" value="1"/>
</dbReference>
<dbReference type="Pfam" id="PF15711">
    <property type="entry name" value="ILEI"/>
    <property type="match status" value="1"/>
</dbReference>